<keyword evidence="2 3" id="KW-0413">Isomerase</keyword>
<dbReference type="Pfam" id="PF00834">
    <property type="entry name" value="Ribul_P_3_epim"/>
    <property type="match status" value="1"/>
</dbReference>
<proteinExistence type="predicted"/>
<gene>
    <name evidence="3" type="primary">alsE</name>
    <name evidence="3" type="ORF">G3RUM_00666</name>
</gene>
<dbReference type="EC" id="5.1.3.-" evidence="3"/>
<dbReference type="Gene3D" id="3.20.20.70">
    <property type="entry name" value="Aldolase class I"/>
    <property type="match status" value="1"/>
</dbReference>
<evidence type="ECO:0000313" key="3">
    <source>
        <dbReference type="EMBL" id="RYC74510.1"/>
    </source>
</evidence>
<evidence type="ECO:0000256" key="2">
    <source>
        <dbReference type="ARBA" id="ARBA00023235"/>
    </source>
</evidence>
<dbReference type="InterPro" id="IPR011060">
    <property type="entry name" value="RibuloseP-bd_barrel"/>
</dbReference>
<dbReference type="GO" id="GO:0016853">
    <property type="term" value="F:isomerase activity"/>
    <property type="evidence" value="ECO:0007669"/>
    <property type="project" value="UniProtKB-KW"/>
</dbReference>
<keyword evidence="4" id="KW-1185">Reference proteome</keyword>
<evidence type="ECO:0000313" key="4">
    <source>
        <dbReference type="Proteomes" id="UP001191019"/>
    </source>
</evidence>
<protein>
    <submittedName>
        <fullName evidence="3">D-allulose-6-phosphate 3-epimerase</fullName>
        <ecNumber evidence="3">5.1.3.-</ecNumber>
    </submittedName>
</protein>
<dbReference type="RefSeq" id="WP_129735353.1">
    <property type="nucleotide sequence ID" value="NZ_PRLM01000006.1"/>
</dbReference>
<dbReference type="EMBL" id="PRLM01000006">
    <property type="protein sequence ID" value="RYC74510.1"/>
    <property type="molecule type" value="Genomic_DNA"/>
</dbReference>
<dbReference type="SUPFAM" id="SSF51366">
    <property type="entry name" value="Ribulose-phoshate binding barrel"/>
    <property type="match status" value="1"/>
</dbReference>
<keyword evidence="1" id="KW-0479">Metal-binding</keyword>
<dbReference type="PANTHER" id="PTHR11749">
    <property type="entry name" value="RIBULOSE-5-PHOSPHATE-3-EPIMERASE"/>
    <property type="match status" value="1"/>
</dbReference>
<reference evidence="3 4" key="1">
    <citation type="journal article" date="2018" name="bioRxiv">
        <title>Evidence of independent acquisition and adaption of ultra-small bacteria to human hosts across the highly diverse yet reduced genomes of the phylum Saccharibacteria.</title>
        <authorList>
            <person name="McLean J.S."/>
            <person name="Bor B."/>
            <person name="To T.T."/>
            <person name="Liu Q."/>
            <person name="Kearns K.A."/>
            <person name="Solden L.M."/>
            <person name="Wrighton K.C."/>
            <person name="He X."/>
            <person name="Shi W."/>
        </authorList>
    </citation>
    <scope>NUCLEOTIDE SEQUENCE [LARGE SCALE GENOMIC DNA]</scope>
    <source>
        <strain evidence="3 4">TM7_G3_2_Rum_HOT_351B</strain>
    </source>
</reference>
<dbReference type="Proteomes" id="UP001191019">
    <property type="component" value="Unassembled WGS sequence"/>
</dbReference>
<organism evidence="3 4">
    <name type="scientific">Candidatus Nanosyncoccus alces</name>
    <dbReference type="NCBI Taxonomy" id="2171997"/>
    <lineage>
        <taxon>Bacteria</taxon>
        <taxon>Candidatus Saccharimonadota</taxon>
        <taxon>Candidatus Nanosyncoccalia</taxon>
        <taxon>Candidatus Nanosyncoccales</taxon>
        <taxon>Candidatus Nanosyncoccaceae</taxon>
        <taxon>Candidatus Nanosyncoccus</taxon>
    </lineage>
</organism>
<evidence type="ECO:0000256" key="1">
    <source>
        <dbReference type="ARBA" id="ARBA00022723"/>
    </source>
</evidence>
<dbReference type="InterPro" id="IPR000056">
    <property type="entry name" value="Ribul_P_3_epim-like"/>
</dbReference>
<dbReference type="InterPro" id="IPR013785">
    <property type="entry name" value="Aldolase_TIM"/>
</dbReference>
<name>A0ABY0FLG0_9BACT</name>
<sequence length="218" mass="23963">MIRTVSIVPTVLSDNKQEYREQIERINAFTRRVQIDVTDGEFAPSETLDITNIWWPKNWEADLHLMVSKPSEYVDTILKLSPALCILHAEASEDLLPTFNTLKNAGIRVGVALLPTTYPGNVKQYIEAADHVLIFAGHLGVQGGQADMMQTEKIPLVRNMKPEVEIGWDGGANISNVRALAHADLDVINVGAAIALSPNPAETFQELVAEIDKNGVVL</sequence>
<reference evidence="3 4" key="2">
    <citation type="journal article" date="2020" name="Cell Rep.">
        <title>Acquisition and Adaptation of Ultra-small Parasitic Reduced Genome Bacteria to Mammalian Hosts.</title>
        <authorList>
            <person name="McLean J.S."/>
            <person name="Bor B."/>
            <person name="Kerns K.A."/>
            <person name="Liu Q."/>
            <person name="To T.T."/>
            <person name="Solden L."/>
            <person name="Hendrickson E.L."/>
            <person name="Wrighton K."/>
            <person name="Shi W."/>
            <person name="He X."/>
        </authorList>
    </citation>
    <scope>NUCLEOTIDE SEQUENCE [LARGE SCALE GENOMIC DNA]</scope>
    <source>
        <strain evidence="3 4">TM7_G3_2_Rum_HOT_351B</strain>
    </source>
</reference>
<comment type="caution">
    <text evidence="3">The sequence shown here is derived from an EMBL/GenBank/DDBJ whole genome shotgun (WGS) entry which is preliminary data.</text>
</comment>
<accession>A0ABY0FLG0</accession>